<sequence>MPVPEEDPIDEINWNEAFRRRLLPVPLADVYRRFILWPELTNSLDSSLSNEEWSKKLLEKMEDAEGQLDQKIDDYIITARPTVAYYSSAASEISVKVTHGAQDLRFVVEWFAFRVEDGEPIFFISYNLAEVAPHAENRWQTLPELSNFGCQLAPGILRKSGIIRGDAFESGPAACFSLYHVNDVEKFLAILKQKKLISDRAPSTLFEVCQDYYKEISDKLLLILSSCKDSSTLMSTIEALFKAPVEAQDALYDIIKDQLSSSCLSNDEFVRIFGAIPSRKRSDFISRINAEGRKLIITLLDFEKLLKSGVSFNECVSLCQQLNISLADLCTRYEDMQRLAKYLEKNDWARLIDLISHKLIALVTTTIHARDLFFFLNSIGRNQSLYYAQLKEHLLPLVDTFEDISNILMNLTPDLCADFCRSLEEKFEGIFELRNLFIYLMRHLNETLQVVIQSFVSVSIYDAISLDELVLLCKHTSPNYSELILRTINTRLQQLLTTPADVQKLVTVCPTRACGLLVQALENRWHLIVPEDGTFLSEGNYKDNLPVIFDYLKEKIHSAYDLAQVLQVLSPLQVRVMFRSVPELFKQFIFNPRDCAEVMQPLTFEQRKSIRDYITVVYTFDGELYNHPMAICGRHVYPCTFEELIQVKLHPLWNDQLVGQTISAEGIHLLLSELLIKYKWAVAELGEFSPSKLDSLEEACSKKRFSQKDSEHAYYLEALLSQLTDDIRPAKLQYITCILDFIVTDLKSGILLNLLAPAMNLIHRKIQSVKYVKPDPTPLTLEEVKLFIIMRITIRIDQLHRENKNIGAVSGVTAKKIKVLLEIHKKIEEASDLSQVSGLLSKEAKKGSRTGEMLLHLEELVSTIHQKEPREEAAAGSPLCKY</sequence>
<dbReference type="Proteomes" id="UP000281170">
    <property type="component" value="Plasmid 12"/>
</dbReference>
<organism evidence="1 3">
    <name type="scientific">Legionella adelaidensis</name>
    <dbReference type="NCBI Taxonomy" id="45056"/>
    <lineage>
        <taxon>Bacteria</taxon>
        <taxon>Pseudomonadati</taxon>
        <taxon>Pseudomonadota</taxon>
        <taxon>Gammaproteobacteria</taxon>
        <taxon>Legionellales</taxon>
        <taxon>Legionellaceae</taxon>
        <taxon>Legionella</taxon>
    </lineage>
</organism>
<proteinExistence type="predicted"/>
<dbReference type="RefSeq" id="WP_058461544.1">
    <property type="nucleotide sequence ID" value="NZ_CAAAHS010000004.1"/>
</dbReference>
<geneLocation type="plasmid" evidence="2 4">
    <name>12</name>
</geneLocation>
<dbReference type="Proteomes" id="UP000054859">
    <property type="component" value="Unassembled WGS sequence"/>
</dbReference>
<reference evidence="1 3" key="1">
    <citation type="submission" date="2015-11" db="EMBL/GenBank/DDBJ databases">
        <title>Identification of large and diverse effector repertoires of 38 Legionella species.</title>
        <authorList>
            <person name="Burstein D."/>
            <person name="Amaro F."/>
            <person name="Zusman T."/>
            <person name="Lifshitz Z."/>
            <person name="Cohen O."/>
            <person name="Gilbert J.A."/>
            <person name="Pupko T."/>
            <person name="Shuman H.A."/>
            <person name="Segal G."/>
        </authorList>
    </citation>
    <scope>NUCLEOTIDE SEQUENCE [LARGE SCALE GENOMIC DNA]</scope>
    <source>
        <strain evidence="1 3">1762-AUS-E</strain>
    </source>
</reference>
<name>A0A0W0R407_9GAMM</name>
<accession>A0A0W0R407</accession>
<keyword evidence="2" id="KW-0614">Plasmid</keyword>
<dbReference type="EMBL" id="LNKA01000001">
    <property type="protein sequence ID" value="KTC65812.1"/>
    <property type="molecule type" value="Genomic_DNA"/>
</dbReference>
<evidence type="ECO:0000313" key="4">
    <source>
        <dbReference type="Proteomes" id="UP000281170"/>
    </source>
</evidence>
<reference evidence="2 4" key="2">
    <citation type="submission" date="2018-12" db="EMBL/GenBank/DDBJ databases">
        <authorList>
            <consortium name="Pathogen Informatics"/>
        </authorList>
    </citation>
    <scope>NUCLEOTIDE SEQUENCE [LARGE SCALE GENOMIC DNA]</scope>
    <source>
        <strain evidence="2 4">NCTC12735</strain>
        <plasmid evidence="4">12</plasmid>
    </source>
</reference>
<evidence type="ECO:0000313" key="1">
    <source>
        <dbReference type="EMBL" id="KTC65812.1"/>
    </source>
</evidence>
<dbReference type="EMBL" id="LR134421">
    <property type="protein sequence ID" value="VEH85240.1"/>
    <property type="molecule type" value="Genomic_DNA"/>
</dbReference>
<keyword evidence="3" id="KW-1185">Reference proteome</keyword>
<dbReference type="PATRIC" id="fig|45056.6.peg.487"/>
<dbReference type="KEGG" id="ladl:NCTC12735_00866"/>
<gene>
    <name evidence="1" type="ORF">Lade_0470</name>
    <name evidence="2" type="ORF">NCTC12735_00866</name>
</gene>
<evidence type="ECO:0000313" key="2">
    <source>
        <dbReference type="EMBL" id="VEH85240.1"/>
    </source>
</evidence>
<dbReference type="AlphaFoldDB" id="A0A0W0R407"/>
<evidence type="ECO:0000313" key="3">
    <source>
        <dbReference type="Proteomes" id="UP000054859"/>
    </source>
</evidence>
<protein>
    <submittedName>
        <fullName evidence="1">Uncharacterized protein</fullName>
    </submittedName>
</protein>